<dbReference type="AlphaFoldDB" id="A0AAC9FRE6"/>
<reference evidence="1 2" key="1">
    <citation type="submission" date="2015-09" db="EMBL/GenBank/DDBJ databases">
        <authorList>
            <person name="Xu Y."/>
            <person name="Nagy A."/>
            <person name="Liu N.T."/>
            <person name="Nou X."/>
        </authorList>
    </citation>
    <scope>NUCLEOTIDE SEQUENCE [LARGE SCALE GENOMIC DNA]</scope>
    <source>
        <strain evidence="1 2">FC1138</strain>
    </source>
</reference>
<proteinExistence type="predicted"/>
<name>A0AAC9FRE6_9RALS</name>
<dbReference type="EMBL" id="CP012605">
    <property type="protein sequence ID" value="ANH73644.1"/>
    <property type="molecule type" value="Genomic_DNA"/>
</dbReference>
<dbReference type="KEGG" id="rin:ACS15_0620"/>
<dbReference type="Proteomes" id="UP000077927">
    <property type="component" value="Chromosome 1"/>
</dbReference>
<organism evidence="1 2">
    <name type="scientific">Ralstonia insidiosa</name>
    <dbReference type="NCBI Taxonomy" id="190721"/>
    <lineage>
        <taxon>Bacteria</taxon>
        <taxon>Pseudomonadati</taxon>
        <taxon>Pseudomonadota</taxon>
        <taxon>Betaproteobacteria</taxon>
        <taxon>Burkholderiales</taxon>
        <taxon>Burkholderiaceae</taxon>
        <taxon>Ralstonia</taxon>
    </lineage>
</organism>
<evidence type="ECO:0000313" key="2">
    <source>
        <dbReference type="Proteomes" id="UP000077927"/>
    </source>
</evidence>
<protein>
    <submittedName>
        <fullName evidence="1">Uncharacterized protein</fullName>
    </submittedName>
</protein>
<accession>A0AAC9FRE6</accession>
<sequence>MRMPHERRAAKPPCYRAKLITALRRVAHAMTPPSHADDSSGIER</sequence>
<evidence type="ECO:0000313" key="1">
    <source>
        <dbReference type="EMBL" id="ANH73644.1"/>
    </source>
</evidence>
<gene>
    <name evidence="1" type="ORF">ACS15_0620</name>
</gene>